<proteinExistence type="predicted"/>
<protein>
    <submittedName>
        <fullName evidence="1">Uncharacterized protein</fullName>
    </submittedName>
</protein>
<reference evidence="1" key="1">
    <citation type="submission" date="2023-08" db="EMBL/GenBank/DDBJ databases">
        <title>Reference Genome Resource for the Citrus Pathogen Phytophthora citrophthora.</title>
        <authorList>
            <person name="Moller H."/>
            <person name="Coetzee B."/>
            <person name="Rose L.J."/>
            <person name="Van Niekerk J.M."/>
        </authorList>
    </citation>
    <scope>NUCLEOTIDE SEQUENCE</scope>
    <source>
        <strain evidence="1">STE-U-9442</strain>
    </source>
</reference>
<gene>
    <name evidence="1" type="ORF">P3T76_004816</name>
</gene>
<sequence>MPTSTEEHLLLEIFRAVATRHHRDPPHVGVKLSAHLLRFLEMPFVGSNLYYHKDLCVVEGATVETWQRGLEQFAGHFGGEGLIVDSSGKLCTNGEVQHTYLR</sequence>
<dbReference type="AlphaFoldDB" id="A0AAD9GRK5"/>
<evidence type="ECO:0000313" key="1">
    <source>
        <dbReference type="EMBL" id="KAK1943420.1"/>
    </source>
</evidence>
<evidence type="ECO:0000313" key="2">
    <source>
        <dbReference type="Proteomes" id="UP001259832"/>
    </source>
</evidence>
<accession>A0AAD9GRK5</accession>
<dbReference type="EMBL" id="JASMQC010000007">
    <property type="protein sequence ID" value="KAK1943420.1"/>
    <property type="molecule type" value="Genomic_DNA"/>
</dbReference>
<organism evidence="1 2">
    <name type="scientific">Phytophthora citrophthora</name>
    <dbReference type="NCBI Taxonomy" id="4793"/>
    <lineage>
        <taxon>Eukaryota</taxon>
        <taxon>Sar</taxon>
        <taxon>Stramenopiles</taxon>
        <taxon>Oomycota</taxon>
        <taxon>Peronosporomycetes</taxon>
        <taxon>Peronosporales</taxon>
        <taxon>Peronosporaceae</taxon>
        <taxon>Phytophthora</taxon>
    </lineage>
</organism>
<dbReference type="Proteomes" id="UP001259832">
    <property type="component" value="Unassembled WGS sequence"/>
</dbReference>
<keyword evidence="2" id="KW-1185">Reference proteome</keyword>
<name>A0AAD9GRK5_9STRA</name>
<comment type="caution">
    <text evidence="1">The sequence shown here is derived from an EMBL/GenBank/DDBJ whole genome shotgun (WGS) entry which is preliminary data.</text>
</comment>